<comment type="caution">
    <text evidence="4">The sequence shown here is derived from an EMBL/GenBank/DDBJ whole genome shotgun (WGS) entry which is preliminary data.</text>
</comment>
<sequence length="910" mass="99008">MTSYCSRSCGHVALEIHGLTMAFLPWRCWHGVLHTLSTLALSFLAGYADVITYMRYGSFAASMTGNVVFAGRELAKGSWDVFFYISIMASWALGSSAYTEVARQLRISTAVDVGYNISAYNGASSRWWILGLMPVFGVAEAFALQHLSLPTTGVAKHLFNLSRLCELFRKETADTVREDVMLSGVMICGMIGGAVLGERLVATFGLQVRWCFMPVSPLVALAVCMHEWLHSWKHARTRTRLLNYDYRSRQAGVDVRRADVFTAFCRFLDSASYTRLRSQGLETQIGTGSIYQFRLCSTRRLWCLLGSLTMGNQSSRVAPAGVVPSADGGVVVNVVNVARSENKSGTAIATILLDQNDEIQRCFKDAASAAGPAKQPQVLPVMPSAFAQQIQEWAVACETEAYESEIGSRAHSFSVPMLVASQSGQTEKAQELMSDMEASLNEEVSSKKISPSTEAWMLGRLLAANCHLRAEAEGIAEKLRGVLDQILARRLAQPESLETADAAESWAWAYLMLCGDRAATLKQQALLGKEVLKLDFPSKTIAIEIRHMASSRRLAQVDWESTDGIFLRNIPAKCDEQALRNFVQAKGVTNFSAQMAVFPNGNAKGFASIRFSERSGMQDFVSKVHGQFIPGFQKTTPLSCEPLRGTESRRILRSRSYMLAPSQPWAPGTREHSSISGEGRNSTGSYRKSKGTIGCSTMVSGKGFHIETGYRGASASMEVAFGASEADCGAMVIDQQPESSDLGAWLKASRILWHSVDAAGAEMGNRIWASTMALLAFSKQLDASCICSSPDPFAREAVVETIGDILSFLRLDLRACPSAANGGADPDMVGQHQLSLSDAMRQVPASAFRAWAISLVKLASVQAGLEIEDLAEVFREAMESTVPGDLALGATTWAYAMYVAEWKLLSAPGE</sequence>
<dbReference type="InterPro" id="IPR000504">
    <property type="entry name" value="RRM_dom"/>
</dbReference>
<evidence type="ECO:0000256" key="1">
    <source>
        <dbReference type="SAM" id="MobiDB-lite"/>
    </source>
</evidence>
<feature type="domain" description="RRM" evidence="3">
    <location>
        <begin position="565"/>
        <end position="631"/>
    </location>
</feature>
<dbReference type="OrthoDB" id="421193at2759"/>
<feature type="region of interest" description="Disordered" evidence="1">
    <location>
        <begin position="662"/>
        <end position="688"/>
    </location>
</feature>
<dbReference type="Pfam" id="PF06912">
    <property type="entry name" value="DUF1275"/>
    <property type="match status" value="1"/>
</dbReference>
<feature type="transmembrane region" description="Helical" evidence="2">
    <location>
        <begin position="210"/>
        <end position="229"/>
    </location>
</feature>
<reference evidence="4 5" key="1">
    <citation type="submission" date="2016-02" db="EMBL/GenBank/DDBJ databases">
        <title>Genome analysis of coral dinoflagellate symbionts highlights evolutionary adaptations to a symbiotic lifestyle.</title>
        <authorList>
            <person name="Aranda M."/>
            <person name="Li Y."/>
            <person name="Liew Y.J."/>
            <person name="Baumgarten S."/>
            <person name="Simakov O."/>
            <person name="Wilson M."/>
            <person name="Piel J."/>
            <person name="Ashoor H."/>
            <person name="Bougouffa S."/>
            <person name="Bajic V.B."/>
            <person name="Ryu T."/>
            <person name="Ravasi T."/>
            <person name="Bayer T."/>
            <person name="Micklem G."/>
            <person name="Kim H."/>
            <person name="Bhak J."/>
            <person name="Lajeunesse T.C."/>
            <person name="Voolstra C.R."/>
        </authorList>
    </citation>
    <scope>NUCLEOTIDE SEQUENCE [LARGE SCALE GENOMIC DNA]</scope>
    <source>
        <strain evidence="4 5">CCMP2467</strain>
    </source>
</reference>
<dbReference type="InterPro" id="IPR010699">
    <property type="entry name" value="DUF1275"/>
</dbReference>
<evidence type="ECO:0000259" key="3">
    <source>
        <dbReference type="Pfam" id="PF00076"/>
    </source>
</evidence>
<organism evidence="4 5">
    <name type="scientific">Symbiodinium microadriaticum</name>
    <name type="common">Dinoflagellate</name>
    <name type="synonym">Zooxanthella microadriatica</name>
    <dbReference type="NCBI Taxonomy" id="2951"/>
    <lineage>
        <taxon>Eukaryota</taxon>
        <taxon>Sar</taxon>
        <taxon>Alveolata</taxon>
        <taxon>Dinophyceae</taxon>
        <taxon>Suessiales</taxon>
        <taxon>Symbiodiniaceae</taxon>
        <taxon>Symbiodinium</taxon>
    </lineage>
</organism>
<keyword evidence="2" id="KW-0812">Transmembrane</keyword>
<feature type="transmembrane region" description="Helical" evidence="2">
    <location>
        <begin position="127"/>
        <end position="147"/>
    </location>
</feature>
<gene>
    <name evidence="4" type="ORF">AK812_SmicGene10253</name>
</gene>
<dbReference type="CDD" id="cd00590">
    <property type="entry name" value="RRM_SF"/>
    <property type="match status" value="1"/>
</dbReference>
<accession>A0A1Q9EGJ7</accession>
<feature type="transmembrane region" description="Helical" evidence="2">
    <location>
        <begin position="180"/>
        <end position="198"/>
    </location>
</feature>
<dbReference type="EMBL" id="LSRX01000159">
    <property type="protein sequence ID" value="OLQ06498.1"/>
    <property type="molecule type" value="Genomic_DNA"/>
</dbReference>
<proteinExistence type="predicted"/>
<dbReference type="GO" id="GO:0003723">
    <property type="term" value="F:RNA binding"/>
    <property type="evidence" value="ECO:0007669"/>
    <property type="project" value="InterPro"/>
</dbReference>
<keyword evidence="2" id="KW-0472">Membrane</keyword>
<dbReference type="AlphaFoldDB" id="A0A1Q9EGJ7"/>
<protein>
    <recommendedName>
        <fullName evidence="3">RRM domain-containing protein</fullName>
    </recommendedName>
</protein>
<evidence type="ECO:0000313" key="5">
    <source>
        <dbReference type="Proteomes" id="UP000186817"/>
    </source>
</evidence>
<name>A0A1Q9EGJ7_SYMMI</name>
<dbReference type="InterPro" id="IPR012677">
    <property type="entry name" value="Nucleotide-bd_a/b_plait_sf"/>
</dbReference>
<feature type="transmembrane region" description="Helical" evidence="2">
    <location>
        <begin position="28"/>
        <end position="48"/>
    </location>
</feature>
<dbReference type="SUPFAM" id="SSF54928">
    <property type="entry name" value="RNA-binding domain, RBD"/>
    <property type="match status" value="1"/>
</dbReference>
<evidence type="ECO:0000256" key="2">
    <source>
        <dbReference type="SAM" id="Phobius"/>
    </source>
</evidence>
<dbReference type="Gene3D" id="3.30.70.330">
    <property type="match status" value="1"/>
</dbReference>
<feature type="compositionally biased region" description="Polar residues" evidence="1">
    <location>
        <begin position="674"/>
        <end position="686"/>
    </location>
</feature>
<evidence type="ECO:0000313" key="4">
    <source>
        <dbReference type="EMBL" id="OLQ06498.1"/>
    </source>
</evidence>
<dbReference type="Pfam" id="PF00076">
    <property type="entry name" value="RRM_1"/>
    <property type="match status" value="1"/>
</dbReference>
<feature type="transmembrane region" description="Helical" evidence="2">
    <location>
        <begin position="81"/>
        <end position="99"/>
    </location>
</feature>
<keyword evidence="2" id="KW-1133">Transmembrane helix</keyword>
<dbReference type="InterPro" id="IPR035979">
    <property type="entry name" value="RBD_domain_sf"/>
</dbReference>
<keyword evidence="5" id="KW-1185">Reference proteome</keyword>
<dbReference type="Proteomes" id="UP000186817">
    <property type="component" value="Unassembled WGS sequence"/>
</dbReference>